<evidence type="ECO:0000259" key="1">
    <source>
        <dbReference type="PROSITE" id="PS51729"/>
    </source>
</evidence>
<dbReference type="Proteomes" id="UP000272560">
    <property type="component" value="Unassembled WGS sequence"/>
</dbReference>
<dbReference type="InterPro" id="IPR016181">
    <property type="entry name" value="Acyl_CoA_acyltransferase"/>
</dbReference>
<dbReference type="SUPFAM" id="SSF55729">
    <property type="entry name" value="Acyl-CoA N-acyltransferases (Nat)"/>
    <property type="match status" value="1"/>
</dbReference>
<dbReference type="Gene3D" id="3.40.630.30">
    <property type="match status" value="1"/>
</dbReference>
<dbReference type="EMBL" id="QZVT01000002">
    <property type="protein sequence ID" value="RJT81792.1"/>
    <property type="molecule type" value="Genomic_DNA"/>
</dbReference>
<evidence type="ECO:0000313" key="2">
    <source>
        <dbReference type="EMBL" id="RJT81792.1"/>
    </source>
</evidence>
<proteinExistence type="predicted"/>
<feature type="domain" description="N-acetyltransferase" evidence="1">
    <location>
        <begin position="126"/>
        <end position="212"/>
    </location>
</feature>
<keyword evidence="3" id="KW-1185">Reference proteome</keyword>
<dbReference type="OrthoDB" id="4948820at2"/>
<accession>A0A3A5M3W6</accession>
<sequence>MTNLLHPAQTSPVLTSVPDVVDTPNDVLFPAGGTTSHHDLAIPVITADPDERDNEVFDEGLSAEDIRALPIRRLRVMVNQVFRLMDTSHPPYGVLERYDLLVDELEHRAHQAADRGAAYQAKEAFRNNPLYCRFELFVDGSLAAYVKYEMKGGQLFLINGVEQPEFRDLGIDATLMRHVVLNAHRRRLNLTPQCPMAFSFLADHPEYQALIAHPTR</sequence>
<dbReference type="PROSITE" id="PS51729">
    <property type="entry name" value="GNAT_YJDJ"/>
    <property type="match status" value="1"/>
</dbReference>
<dbReference type="Pfam" id="PF14542">
    <property type="entry name" value="Acetyltransf_CG"/>
    <property type="match status" value="1"/>
</dbReference>
<dbReference type="AlphaFoldDB" id="A0A3A5M3W6"/>
<dbReference type="InterPro" id="IPR031165">
    <property type="entry name" value="GNAT_YJDJ"/>
</dbReference>
<comment type="caution">
    <text evidence="2">The sequence shown here is derived from an EMBL/GenBank/DDBJ whole genome shotgun (WGS) entry which is preliminary data.</text>
</comment>
<organism evidence="2 3">
    <name type="scientific">Arthrobacter cheniae</name>
    <dbReference type="NCBI Taxonomy" id="1258888"/>
    <lineage>
        <taxon>Bacteria</taxon>
        <taxon>Bacillati</taxon>
        <taxon>Actinomycetota</taxon>
        <taxon>Actinomycetes</taxon>
        <taxon>Micrococcales</taxon>
        <taxon>Micrococcaceae</taxon>
        <taxon>Arthrobacter</taxon>
    </lineage>
</organism>
<gene>
    <name evidence="2" type="ORF">D6T63_03240</name>
</gene>
<reference evidence="2 3" key="1">
    <citation type="submission" date="2018-09" db="EMBL/GenBank/DDBJ databases">
        <title>Novel species of Arthrobacter.</title>
        <authorList>
            <person name="Liu Q."/>
            <person name="Xin Y.-H."/>
        </authorList>
    </citation>
    <scope>NUCLEOTIDE SEQUENCE [LARGE SCALE GENOMIC DNA]</scope>
    <source>
        <strain evidence="2 3">Hz2</strain>
    </source>
</reference>
<name>A0A3A5M3W6_9MICC</name>
<protein>
    <recommendedName>
        <fullName evidence="1">N-acetyltransferase domain-containing protein</fullName>
    </recommendedName>
</protein>
<dbReference type="RefSeq" id="WP_120147612.1">
    <property type="nucleotide sequence ID" value="NZ_QZVT01000002.1"/>
</dbReference>
<evidence type="ECO:0000313" key="3">
    <source>
        <dbReference type="Proteomes" id="UP000272560"/>
    </source>
</evidence>